<proteinExistence type="inferred from homology"/>
<keyword evidence="2" id="KW-0547">Nucleotide-binding</keyword>
<evidence type="ECO:0000256" key="3">
    <source>
        <dbReference type="ARBA" id="ARBA00022840"/>
    </source>
</evidence>
<dbReference type="GO" id="GO:0005524">
    <property type="term" value="F:ATP binding"/>
    <property type="evidence" value="ECO:0007669"/>
    <property type="project" value="UniProtKB-KW"/>
</dbReference>
<dbReference type="InterPro" id="IPR027417">
    <property type="entry name" value="P-loop_NTPase"/>
</dbReference>
<dbReference type="Gene3D" id="3.40.50.300">
    <property type="entry name" value="P-loop containing nucleotide triphosphate hydrolases"/>
    <property type="match status" value="1"/>
</dbReference>
<comment type="caution">
    <text evidence="6">The sequence shown here is derived from an EMBL/GenBank/DDBJ whole genome shotgun (WGS) entry which is preliminary data.</text>
</comment>
<dbReference type="PANTHER" id="PTHR30258">
    <property type="entry name" value="TYPE II SECRETION SYSTEM PROTEIN GSPE-RELATED"/>
    <property type="match status" value="1"/>
</dbReference>
<sequence length="428" mass="46924">MKVSPLGVVDISEERIAELKEKIGGLEDLKKQLRELKTTEALDLIIAGALKISASDIHLEPEEAIIRVRYRLDGILSNIGDLPTREYARILSRIKIISGLKINIHNTPQDGRFTIRLDSRDVEVRVSILPGAFGENVVMRILDPLTTTQKLSSLGMRPDLLAILEAELKKTSGAILTTGPTGSGKTTSLYSFVRYLNREGIKIITIEDPIEYQITGISQTQVDEHQGYTFASGLRSIVRQDPDVILVGEIRDGETAEIAIQAGLTGHLVFSTLHTNDAAGTIPRLIDLGARPVNIGPALNVAMAQRLVRKLCSCKEETPLPALETEKIKKAFEQLSPAVQLPVISPEITIFKAKGCPKCNQGGYVGRIGIFELFLVSTDMERLITTSPSIPQVRDLALKEGMVPMLQDGYLKVLEGATTLEEIYRVVS</sequence>
<dbReference type="Gene3D" id="3.30.450.90">
    <property type="match status" value="1"/>
</dbReference>
<feature type="domain" description="Bacterial type II secretion system protein E" evidence="5">
    <location>
        <begin position="238"/>
        <end position="252"/>
    </location>
</feature>
<accession>A0A2H0R4Y3</accession>
<evidence type="ECO:0000313" key="6">
    <source>
        <dbReference type="EMBL" id="PIR41386.1"/>
    </source>
</evidence>
<dbReference type="PANTHER" id="PTHR30258:SF1">
    <property type="entry name" value="PROTEIN TRANSPORT PROTEIN HOFB HOMOLOG"/>
    <property type="match status" value="1"/>
</dbReference>
<dbReference type="SMART" id="SM00382">
    <property type="entry name" value="AAA"/>
    <property type="match status" value="1"/>
</dbReference>
<dbReference type="SUPFAM" id="SSF52540">
    <property type="entry name" value="P-loop containing nucleoside triphosphate hydrolases"/>
    <property type="match status" value="1"/>
</dbReference>
<evidence type="ECO:0000256" key="1">
    <source>
        <dbReference type="ARBA" id="ARBA00006611"/>
    </source>
</evidence>
<dbReference type="Pfam" id="PF00437">
    <property type="entry name" value="T2SSE"/>
    <property type="match status" value="1"/>
</dbReference>
<evidence type="ECO:0000259" key="5">
    <source>
        <dbReference type="PROSITE" id="PS00662"/>
    </source>
</evidence>
<reference evidence="6 7" key="1">
    <citation type="submission" date="2017-09" db="EMBL/GenBank/DDBJ databases">
        <title>Depth-based differentiation of microbial function through sediment-hosted aquifers and enrichment of novel symbionts in the deep terrestrial subsurface.</title>
        <authorList>
            <person name="Probst A.J."/>
            <person name="Ladd B."/>
            <person name="Jarett J.K."/>
            <person name="Geller-Mcgrath D.E."/>
            <person name="Sieber C.M."/>
            <person name="Emerson J.B."/>
            <person name="Anantharaman K."/>
            <person name="Thomas B.C."/>
            <person name="Malmstrom R."/>
            <person name="Stieglmeier M."/>
            <person name="Klingl A."/>
            <person name="Woyke T."/>
            <person name="Ryan C.M."/>
            <person name="Banfield J.F."/>
        </authorList>
    </citation>
    <scope>NUCLEOTIDE SEQUENCE [LARGE SCALE GENOMIC DNA]</scope>
    <source>
        <strain evidence="6">CG10_big_fil_rev_8_21_14_0_10_46_23</strain>
    </source>
</reference>
<evidence type="ECO:0000256" key="2">
    <source>
        <dbReference type="ARBA" id="ARBA00022741"/>
    </source>
</evidence>
<dbReference type="Proteomes" id="UP000230232">
    <property type="component" value="Unassembled WGS sequence"/>
</dbReference>
<evidence type="ECO:0000313" key="7">
    <source>
        <dbReference type="Proteomes" id="UP000230232"/>
    </source>
</evidence>
<dbReference type="InterPro" id="IPR001482">
    <property type="entry name" value="T2SS/T4SS_dom"/>
</dbReference>
<keyword evidence="4" id="KW-0175">Coiled coil</keyword>
<dbReference type="AlphaFoldDB" id="A0A2H0R4Y3"/>
<dbReference type="GO" id="GO:0016887">
    <property type="term" value="F:ATP hydrolysis activity"/>
    <property type="evidence" value="ECO:0007669"/>
    <property type="project" value="TreeGrafter"/>
</dbReference>
<comment type="similarity">
    <text evidence="1">Belongs to the GSP E family.</text>
</comment>
<protein>
    <recommendedName>
        <fullName evidence="5">Bacterial type II secretion system protein E domain-containing protein</fullName>
    </recommendedName>
</protein>
<gene>
    <name evidence="6" type="ORF">COV31_01620</name>
</gene>
<evidence type="ECO:0000256" key="4">
    <source>
        <dbReference type="SAM" id="Coils"/>
    </source>
</evidence>
<dbReference type="EMBL" id="PCXO01000006">
    <property type="protein sequence ID" value="PIR41386.1"/>
    <property type="molecule type" value="Genomic_DNA"/>
</dbReference>
<organism evidence="6 7">
    <name type="scientific">Candidatus Yanofskybacteria bacterium CG10_big_fil_rev_8_21_14_0_10_46_23</name>
    <dbReference type="NCBI Taxonomy" id="1975098"/>
    <lineage>
        <taxon>Bacteria</taxon>
        <taxon>Candidatus Yanofskyibacteriota</taxon>
    </lineage>
</organism>
<dbReference type="InterPro" id="IPR003593">
    <property type="entry name" value="AAA+_ATPase"/>
</dbReference>
<feature type="coiled-coil region" evidence="4">
    <location>
        <begin position="9"/>
        <end position="39"/>
    </location>
</feature>
<name>A0A2H0R4Y3_9BACT</name>
<dbReference type="GO" id="GO:0005886">
    <property type="term" value="C:plasma membrane"/>
    <property type="evidence" value="ECO:0007669"/>
    <property type="project" value="TreeGrafter"/>
</dbReference>
<dbReference type="CDD" id="cd01129">
    <property type="entry name" value="PulE-GspE-like"/>
    <property type="match status" value="1"/>
</dbReference>
<keyword evidence="3" id="KW-0067">ATP-binding</keyword>
<dbReference type="PROSITE" id="PS00662">
    <property type="entry name" value="T2SP_E"/>
    <property type="match status" value="1"/>
</dbReference>